<dbReference type="RefSeq" id="WP_184362317.1">
    <property type="nucleotide sequence ID" value="NZ_BAAAKM010000057.1"/>
</dbReference>
<evidence type="ECO:0000313" key="2">
    <source>
        <dbReference type="EMBL" id="MBB5489775.1"/>
    </source>
</evidence>
<evidence type="ECO:0000256" key="1">
    <source>
        <dbReference type="SAM" id="MobiDB-lite"/>
    </source>
</evidence>
<proteinExistence type="predicted"/>
<dbReference type="AlphaFoldDB" id="A0A840WCP4"/>
<keyword evidence="3" id="KW-1185">Reference proteome</keyword>
<gene>
    <name evidence="2" type="ORF">HNR07_000912</name>
</gene>
<dbReference type="EMBL" id="JACHDO010000001">
    <property type="protein sequence ID" value="MBB5489775.1"/>
    <property type="molecule type" value="Genomic_DNA"/>
</dbReference>
<feature type="region of interest" description="Disordered" evidence="1">
    <location>
        <begin position="1"/>
        <end position="21"/>
    </location>
</feature>
<protein>
    <submittedName>
        <fullName evidence="2">Uncharacterized protein</fullName>
    </submittedName>
</protein>
<name>A0A840WCP4_9ACTN</name>
<sequence length="50" mass="5474">MHNTSQSQDTTDLDPFSPGDEERFRTNALVALVAFGSLRFSQRNDLCGAG</sequence>
<accession>A0A840WCP4</accession>
<evidence type="ECO:0000313" key="3">
    <source>
        <dbReference type="Proteomes" id="UP000579647"/>
    </source>
</evidence>
<comment type="caution">
    <text evidence="2">The sequence shown here is derived from an EMBL/GenBank/DDBJ whole genome shotgun (WGS) entry which is preliminary data.</text>
</comment>
<dbReference type="Proteomes" id="UP000579647">
    <property type="component" value="Unassembled WGS sequence"/>
</dbReference>
<reference evidence="2 3" key="1">
    <citation type="submission" date="2020-08" db="EMBL/GenBank/DDBJ databases">
        <title>Sequencing the genomes of 1000 actinobacteria strains.</title>
        <authorList>
            <person name="Klenk H.-P."/>
        </authorList>
    </citation>
    <scope>NUCLEOTIDE SEQUENCE [LARGE SCALE GENOMIC DNA]</scope>
    <source>
        <strain evidence="2 3">DSM 44598</strain>
    </source>
</reference>
<organism evidence="2 3">
    <name type="scientific">Nocardiopsis metallicus</name>
    <dbReference type="NCBI Taxonomy" id="179819"/>
    <lineage>
        <taxon>Bacteria</taxon>
        <taxon>Bacillati</taxon>
        <taxon>Actinomycetota</taxon>
        <taxon>Actinomycetes</taxon>
        <taxon>Streptosporangiales</taxon>
        <taxon>Nocardiopsidaceae</taxon>
        <taxon>Nocardiopsis</taxon>
    </lineage>
</organism>
<feature type="compositionally biased region" description="Polar residues" evidence="1">
    <location>
        <begin position="1"/>
        <end position="10"/>
    </location>
</feature>